<reference evidence="6" key="1">
    <citation type="submission" date="2023-03" db="EMBL/GenBank/DDBJ databases">
        <title>Massive genome expansion in bonnet fungi (Mycena s.s.) driven by repeated elements and novel gene families across ecological guilds.</title>
        <authorList>
            <consortium name="Lawrence Berkeley National Laboratory"/>
            <person name="Harder C.B."/>
            <person name="Miyauchi S."/>
            <person name="Viragh M."/>
            <person name="Kuo A."/>
            <person name="Thoen E."/>
            <person name="Andreopoulos B."/>
            <person name="Lu D."/>
            <person name="Skrede I."/>
            <person name="Drula E."/>
            <person name="Henrissat B."/>
            <person name="Morin E."/>
            <person name="Kohler A."/>
            <person name="Barry K."/>
            <person name="LaButti K."/>
            <person name="Morin E."/>
            <person name="Salamov A."/>
            <person name="Lipzen A."/>
            <person name="Mereny Z."/>
            <person name="Hegedus B."/>
            <person name="Baldrian P."/>
            <person name="Stursova M."/>
            <person name="Weitz H."/>
            <person name="Taylor A."/>
            <person name="Grigoriev I.V."/>
            <person name="Nagy L.G."/>
            <person name="Martin F."/>
            <person name="Kauserud H."/>
        </authorList>
    </citation>
    <scope>NUCLEOTIDE SEQUENCE</scope>
    <source>
        <strain evidence="6">CBHHK067</strain>
    </source>
</reference>
<dbReference type="Gene3D" id="3.40.50.1820">
    <property type="entry name" value="alpha/beta hydrolase"/>
    <property type="match status" value="1"/>
</dbReference>
<dbReference type="SUPFAM" id="SSF53474">
    <property type="entry name" value="alpha/beta-Hydrolases"/>
    <property type="match status" value="1"/>
</dbReference>
<comment type="similarity">
    <text evidence="1">Belongs to the peptidase S33 family.</text>
</comment>
<evidence type="ECO:0000313" key="7">
    <source>
        <dbReference type="Proteomes" id="UP001221757"/>
    </source>
</evidence>
<keyword evidence="2 6" id="KW-0378">Hydrolase</keyword>
<accession>A0AAD7DVJ8</accession>
<feature type="domain" description="AB hydrolase-1" evidence="4">
    <location>
        <begin position="102"/>
        <end position="284"/>
    </location>
</feature>
<feature type="domain" description="Peptidase S33 tripeptidyl aminopeptidase-like C-terminal" evidence="5">
    <location>
        <begin position="428"/>
        <end position="528"/>
    </location>
</feature>
<keyword evidence="7" id="KW-1185">Reference proteome</keyword>
<evidence type="ECO:0000256" key="1">
    <source>
        <dbReference type="ARBA" id="ARBA00010088"/>
    </source>
</evidence>
<dbReference type="InterPro" id="IPR051601">
    <property type="entry name" value="Serine_prot/Carboxylest_S33"/>
</dbReference>
<dbReference type="EMBL" id="JARKIE010000023">
    <property type="protein sequence ID" value="KAJ7699272.1"/>
    <property type="molecule type" value="Genomic_DNA"/>
</dbReference>
<dbReference type="InterPro" id="IPR000073">
    <property type="entry name" value="AB_hydrolase_1"/>
</dbReference>
<feature type="chain" id="PRO_5042260480" evidence="3">
    <location>
        <begin position="29"/>
        <end position="579"/>
    </location>
</feature>
<sequence>MSDRRRLRACCLALALLVGLVLVTKANSRRTDSVFTTTATPWEDVGGLSMASLEWTACSATHQCARLNVPLNYSEPQAEKAVIAIIRYPATVPADSPLYRGPILFNPGGPGGSGVAFIESAGPALAQLVGPEFDIIGFDPRGVARSTPRVSLFETDAERALWPVGPIRDLNASEDAVARHWARAQITGRLASETAASYLPHINTENTARDMLRIVEAHGREKLQYWGFSYGTVLGAVFASIFPDKVERLIIDGVVDTEDYFDTMWANNLIDADKALQTFFDGCFAAGPNGCAFYAPTPEAIAQNLTDLYETVRARPVPVRTASYYGLVDFELLHGTMLSILYAPLVYFDFISDALAALARGDGGPLLDAIAAAGPRPFECSCDSGKEQFEFLEQAALLAILCNDGRAVPFELDEAERHYKSVAKTSSFGSLFASIRIACSGWPDLPKKHFQGPVGGNTSVPLLIIGNTADPVTSLWAAKKTAKAFPKSVVLTQDCAGHSSLAAPSLCTRAYVRRYFLSGALPEPDTVCPVLMAGSVFRNEELETPVGEQETFSANERHVFDAFQAVQRKSWFGPPRFLL</sequence>
<dbReference type="Pfam" id="PF08386">
    <property type="entry name" value="Abhydrolase_4"/>
    <property type="match status" value="1"/>
</dbReference>
<evidence type="ECO:0000313" key="6">
    <source>
        <dbReference type="EMBL" id="KAJ7699272.1"/>
    </source>
</evidence>
<dbReference type="InterPro" id="IPR013595">
    <property type="entry name" value="Pept_S33_TAP-like_C"/>
</dbReference>
<dbReference type="GO" id="GO:0016787">
    <property type="term" value="F:hydrolase activity"/>
    <property type="evidence" value="ECO:0007669"/>
    <property type="project" value="UniProtKB-KW"/>
</dbReference>
<keyword evidence="3" id="KW-0732">Signal</keyword>
<dbReference type="InterPro" id="IPR029058">
    <property type="entry name" value="AB_hydrolase_fold"/>
</dbReference>
<protein>
    <submittedName>
        <fullName evidence="6">Alpha/Beta hydrolase protein</fullName>
    </submittedName>
</protein>
<comment type="caution">
    <text evidence="6">The sequence shown here is derived from an EMBL/GenBank/DDBJ whole genome shotgun (WGS) entry which is preliminary data.</text>
</comment>
<dbReference type="Pfam" id="PF00561">
    <property type="entry name" value="Abhydrolase_1"/>
    <property type="match status" value="1"/>
</dbReference>
<dbReference type="AlphaFoldDB" id="A0AAD7DVJ8"/>
<evidence type="ECO:0000256" key="3">
    <source>
        <dbReference type="SAM" id="SignalP"/>
    </source>
</evidence>
<proteinExistence type="inferred from homology"/>
<dbReference type="PANTHER" id="PTHR43248">
    <property type="entry name" value="2-SUCCINYL-6-HYDROXY-2,4-CYCLOHEXADIENE-1-CARBOXYLATE SYNTHASE"/>
    <property type="match status" value="1"/>
</dbReference>
<evidence type="ECO:0000259" key="5">
    <source>
        <dbReference type="Pfam" id="PF08386"/>
    </source>
</evidence>
<dbReference type="PANTHER" id="PTHR43248:SF25">
    <property type="entry name" value="AB HYDROLASE-1 DOMAIN-CONTAINING PROTEIN-RELATED"/>
    <property type="match status" value="1"/>
</dbReference>
<gene>
    <name evidence="6" type="ORF">B0H17DRAFT_306195</name>
</gene>
<dbReference type="Proteomes" id="UP001221757">
    <property type="component" value="Unassembled WGS sequence"/>
</dbReference>
<feature type="signal peptide" evidence="3">
    <location>
        <begin position="1"/>
        <end position="28"/>
    </location>
</feature>
<evidence type="ECO:0000259" key="4">
    <source>
        <dbReference type="Pfam" id="PF00561"/>
    </source>
</evidence>
<name>A0AAD7DVJ8_MYCRO</name>
<evidence type="ECO:0000256" key="2">
    <source>
        <dbReference type="ARBA" id="ARBA00022801"/>
    </source>
</evidence>
<organism evidence="6 7">
    <name type="scientific">Mycena rosella</name>
    <name type="common">Pink bonnet</name>
    <name type="synonym">Agaricus rosellus</name>
    <dbReference type="NCBI Taxonomy" id="1033263"/>
    <lineage>
        <taxon>Eukaryota</taxon>
        <taxon>Fungi</taxon>
        <taxon>Dikarya</taxon>
        <taxon>Basidiomycota</taxon>
        <taxon>Agaricomycotina</taxon>
        <taxon>Agaricomycetes</taxon>
        <taxon>Agaricomycetidae</taxon>
        <taxon>Agaricales</taxon>
        <taxon>Marasmiineae</taxon>
        <taxon>Mycenaceae</taxon>
        <taxon>Mycena</taxon>
    </lineage>
</organism>